<keyword evidence="3" id="KW-1185">Reference proteome</keyword>
<sequence length="144" mass="14665">MRSTRLFRTARQQAGSTLLEGIIAVLLLAIVGMGITFTLSRVALAQTTLNAQNSVISQLRSGLQSISVSNSFASATAASTTCNINMASTMLLGAQASVTNQTSCTLNTVSISIGGGSVTGSGRLPQISNAVNDSKLGGTLTVNN</sequence>
<proteinExistence type="predicted"/>
<keyword evidence="1" id="KW-0812">Transmembrane</keyword>
<reference evidence="3" key="1">
    <citation type="journal article" date="2019" name="Int. J. Syst. Evol. Microbiol.">
        <title>The Global Catalogue of Microorganisms (GCM) 10K type strain sequencing project: providing services to taxonomists for standard genome sequencing and annotation.</title>
        <authorList>
            <consortium name="The Broad Institute Genomics Platform"/>
            <consortium name="The Broad Institute Genome Sequencing Center for Infectious Disease"/>
            <person name="Wu L."/>
            <person name="Ma J."/>
        </authorList>
    </citation>
    <scope>NUCLEOTIDE SEQUENCE [LARGE SCALE GENOMIC DNA]</scope>
    <source>
        <strain evidence="3">CGMCC 1.8859</strain>
    </source>
</reference>
<keyword evidence="1" id="KW-0472">Membrane</keyword>
<protein>
    <submittedName>
        <fullName evidence="2">Uncharacterized protein</fullName>
    </submittedName>
</protein>
<comment type="caution">
    <text evidence="2">The sequence shown here is derived from an EMBL/GenBank/DDBJ whole genome shotgun (WGS) entry which is preliminary data.</text>
</comment>
<gene>
    <name evidence="2" type="ORF">GCM10010970_18610</name>
</gene>
<dbReference type="Proteomes" id="UP000637267">
    <property type="component" value="Unassembled WGS sequence"/>
</dbReference>
<evidence type="ECO:0000313" key="2">
    <source>
        <dbReference type="EMBL" id="GGP21080.1"/>
    </source>
</evidence>
<evidence type="ECO:0000313" key="3">
    <source>
        <dbReference type="Proteomes" id="UP000637267"/>
    </source>
</evidence>
<evidence type="ECO:0000256" key="1">
    <source>
        <dbReference type="SAM" id="Phobius"/>
    </source>
</evidence>
<dbReference type="EMBL" id="BMLX01000002">
    <property type="protein sequence ID" value="GGP21080.1"/>
    <property type="molecule type" value="Genomic_DNA"/>
</dbReference>
<organism evidence="2 3">
    <name type="scientific">Silvimonas iriomotensis</name>
    <dbReference type="NCBI Taxonomy" id="449662"/>
    <lineage>
        <taxon>Bacteria</taxon>
        <taxon>Pseudomonadati</taxon>
        <taxon>Pseudomonadota</taxon>
        <taxon>Betaproteobacteria</taxon>
        <taxon>Neisseriales</taxon>
        <taxon>Chitinibacteraceae</taxon>
        <taxon>Silvimonas</taxon>
    </lineage>
</organism>
<keyword evidence="1" id="KW-1133">Transmembrane helix</keyword>
<feature type="transmembrane region" description="Helical" evidence="1">
    <location>
        <begin position="21"/>
        <end position="44"/>
    </location>
</feature>
<name>A0ABQ2P942_9NEIS</name>
<accession>A0ABQ2P942</accession>
<dbReference type="RefSeq" id="WP_188704031.1">
    <property type="nucleotide sequence ID" value="NZ_BMLX01000002.1"/>
</dbReference>